<dbReference type="OrthoDB" id="5298028at2"/>
<feature type="chain" id="PRO_5007572923" description="Secreted protein" evidence="2">
    <location>
        <begin position="22"/>
        <end position="101"/>
    </location>
</feature>
<keyword evidence="4" id="KW-1185">Reference proteome</keyword>
<dbReference type="EMBL" id="LUKE01000005">
    <property type="protein sequence ID" value="KYG62504.1"/>
    <property type="molecule type" value="Genomic_DNA"/>
</dbReference>
<dbReference type="Proteomes" id="UP000075320">
    <property type="component" value="Unassembled WGS sequence"/>
</dbReference>
<dbReference type="AlphaFoldDB" id="A0A150WH97"/>
<organism evidence="3 4">
    <name type="scientific">Bdellovibrio bacteriovorus</name>
    <dbReference type="NCBI Taxonomy" id="959"/>
    <lineage>
        <taxon>Bacteria</taxon>
        <taxon>Pseudomonadati</taxon>
        <taxon>Bdellovibrionota</taxon>
        <taxon>Bdellovibrionia</taxon>
        <taxon>Bdellovibrionales</taxon>
        <taxon>Pseudobdellovibrionaceae</taxon>
        <taxon>Bdellovibrio</taxon>
    </lineage>
</organism>
<reference evidence="3 4" key="1">
    <citation type="submission" date="2016-03" db="EMBL/GenBank/DDBJ databases">
        <authorList>
            <person name="Ploux O."/>
        </authorList>
    </citation>
    <scope>NUCLEOTIDE SEQUENCE [LARGE SCALE GENOMIC DNA]</scope>
    <source>
        <strain evidence="3 4">R0</strain>
    </source>
</reference>
<sequence>MFKEVLMLIAIVCLFATSAMAQSDDTSHEEHRAAFRVCLAELGIEKPAQGERPQAPDEETREKIDACMKDKGFEAPPHRGGGPRGGGEGRRPPRNESSGVQ</sequence>
<accession>A0A150WH97</accession>
<evidence type="ECO:0000256" key="2">
    <source>
        <dbReference type="SAM" id="SignalP"/>
    </source>
</evidence>
<evidence type="ECO:0008006" key="5">
    <source>
        <dbReference type="Google" id="ProtNLM"/>
    </source>
</evidence>
<gene>
    <name evidence="3" type="ORF">AZI86_16400</name>
</gene>
<name>A0A150WH97_BDEBC</name>
<feature type="compositionally biased region" description="Basic and acidic residues" evidence="1">
    <location>
        <begin position="54"/>
        <end position="77"/>
    </location>
</feature>
<evidence type="ECO:0000313" key="4">
    <source>
        <dbReference type="Proteomes" id="UP000075320"/>
    </source>
</evidence>
<feature type="region of interest" description="Disordered" evidence="1">
    <location>
        <begin position="45"/>
        <end position="101"/>
    </location>
</feature>
<protein>
    <recommendedName>
        <fullName evidence="5">Secreted protein</fullName>
    </recommendedName>
</protein>
<keyword evidence="2" id="KW-0732">Signal</keyword>
<evidence type="ECO:0000313" key="3">
    <source>
        <dbReference type="EMBL" id="KYG62504.1"/>
    </source>
</evidence>
<evidence type="ECO:0000256" key="1">
    <source>
        <dbReference type="SAM" id="MobiDB-lite"/>
    </source>
</evidence>
<feature type="signal peptide" evidence="2">
    <location>
        <begin position="1"/>
        <end position="21"/>
    </location>
</feature>
<proteinExistence type="predicted"/>
<comment type="caution">
    <text evidence="3">The sequence shown here is derived from an EMBL/GenBank/DDBJ whole genome shotgun (WGS) entry which is preliminary data.</text>
</comment>